<name>W0SEF9_9PROT</name>
<feature type="transmembrane region" description="Helical" evidence="7">
    <location>
        <begin position="218"/>
        <end position="242"/>
    </location>
</feature>
<comment type="function">
    <text evidence="7">Part of the tripartite ATP-independent periplasmic (TRAP) transport system.</text>
</comment>
<reference evidence="9 10" key="1">
    <citation type="journal article" date="2014" name="Syst. Appl. Microbiol.">
        <title>Complete genomes of freshwater sulfur oxidizers Sulfuricella denitrificans skB26 and Sulfuritalea hydrogenivorans sk43H: genetic insights into the sulfur oxidation pathway of betaproteobacteria.</title>
        <authorList>
            <person name="Watanabe T."/>
            <person name="Kojima H."/>
            <person name="Fukui M."/>
        </authorList>
    </citation>
    <scope>NUCLEOTIDE SEQUENCE [LARGE SCALE GENOMIC DNA]</scope>
    <source>
        <strain evidence="9">DSM22779</strain>
    </source>
</reference>
<dbReference type="EMBL" id="AP012547">
    <property type="protein sequence ID" value="BAO29426.1"/>
    <property type="molecule type" value="Genomic_DNA"/>
</dbReference>
<evidence type="ECO:0000313" key="9">
    <source>
        <dbReference type="EMBL" id="BAO29426.1"/>
    </source>
</evidence>
<feature type="transmembrane region" description="Helical" evidence="7">
    <location>
        <begin position="141"/>
        <end position="164"/>
    </location>
</feature>
<organism evidence="9 10">
    <name type="scientific">Sulfuritalea hydrogenivorans sk43H</name>
    <dbReference type="NCBI Taxonomy" id="1223802"/>
    <lineage>
        <taxon>Bacteria</taxon>
        <taxon>Pseudomonadati</taxon>
        <taxon>Pseudomonadota</taxon>
        <taxon>Betaproteobacteria</taxon>
        <taxon>Nitrosomonadales</taxon>
        <taxon>Sterolibacteriaceae</taxon>
        <taxon>Sulfuritalea</taxon>
    </lineage>
</organism>
<sequence>MTGIEQGILIGGLMLLLMALRVHIAMAMLVAGSIGYVWIAGPATLLNYMKTAAWARYSIYDLSVVPLFLLMGQFATHGGLSKALFRAGNTLIGHWRGGMAMAAVGACAGFGAICGSSLATAATMGQVALPELRSHKYSGRLATAAIAAGGTLGILIPPSVPLVIYAILTEQNIAKLFVSAFIPGLIAMGGYMLVIAIMARVDPTSAPAGDRATWGERLAALVETWPVLLIFTVVIGGIYGGFFTPTEAASIGTLATGYVAWKSGGLRKHGFIECVYGTAQATGMIFLILLGADIMNVFLALTQMPAELSKWVVGLGLSPLLVLFVILCIYLVLGCIMDSLSMILLTVPIFFPIIMGLDFWGLDAEAKAIWFGILTLMAVEIGMITPPVGLNVFIISSMAKDTSMKETFIGIVPFLASDFLRIALLVFVPSIALIALKL</sequence>
<dbReference type="HOGENOM" id="CLU_019824_4_0_4"/>
<keyword evidence="2" id="KW-1003">Cell membrane</keyword>
<dbReference type="AlphaFoldDB" id="W0SEF9"/>
<evidence type="ECO:0000259" key="8">
    <source>
        <dbReference type="Pfam" id="PF06808"/>
    </source>
</evidence>
<feature type="transmembrane region" description="Helical" evidence="7">
    <location>
        <begin position="407"/>
        <end position="436"/>
    </location>
</feature>
<keyword evidence="10" id="KW-1185">Reference proteome</keyword>
<keyword evidence="5 7" id="KW-1133">Transmembrane helix</keyword>
<evidence type="ECO:0000256" key="4">
    <source>
        <dbReference type="ARBA" id="ARBA00022692"/>
    </source>
</evidence>
<comment type="similarity">
    <text evidence="7">Belongs to the TRAP transporter large permease family.</text>
</comment>
<dbReference type="KEGG" id="shd:SUTH_01633"/>
<dbReference type="RefSeq" id="WP_041098416.1">
    <property type="nucleotide sequence ID" value="NZ_AP012547.1"/>
</dbReference>
<dbReference type="GO" id="GO:0005886">
    <property type="term" value="C:plasma membrane"/>
    <property type="evidence" value="ECO:0007669"/>
    <property type="project" value="UniProtKB-SubCell"/>
</dbReference>
<feature type="domain" description="TRAP C4-dicarboxylate transport system permease DctM subunit" evidence="8">
    <location>
        <begin position="13"/>
        <end position="431"/>
    </location>
</feature>
<comment type="subcellular location">
    <subcellularLocation>
        <location evidence="1 7">Cell inner membrane</location>
        <topology evidence="1 7">Multi-pass membrane protein</topology>
    </subcellularLocation>
</comment>
<feature type="transmembrane region" description="Helical" evidence="7">
    <location>
        <begin position="311"/>
        <end position="333"/>
    </location>
</feature>
<evidence type="ECO:0000256" key="1">
    <source>
        <dbReference type="ARBA" id="ARBA00004429"/>
    </source>
</evidence>
<dbReference type="Pfam" id="PF06808">
    <property type="entry name" value="DctM"/>
    <property type="match status" value="1"/>
</dbReference>
<dbReference type="NCBIfam" id="TIGR00786">
    <property type="entry name" value="dctM"/>
    <property type="match status" value="1"/>
</dbReference>
<evidence type="ECO:0000256" key="7">
    <source>
        <dbReference type="RuleBase" id="RU369079"/>
    </source>
</evidence>
<evidence type="ECO:0000256" key="2">
    <source>
        <dbReference type="ARBA" id="ARBA00022475"/>
    </source>
</evidence>
<dbReference type="GO" id="GO:0022857">
    <property type="term" value="F:transmembrane transporter activity"/>
    <property type="evidence" value="ECO:0007669"/>
    <property type="project" value="UniProtKB-UniRule"/>
</dbReference>
<dbReference type="STRING" id="1223802.SUTH_01633"/>
<dbReference type="InterPro" id="IPR004681">
    <property type="entry name" value="TRAP_DctM"/>
</dbReference>
<feature type="transmembrane region" description="Helical" evidence="7">
    <location>
        <begin position="368"/>
        <end position="395"/>
    </location>
</feature>
<evidence type="ECO:0000256" key="3">
    <source>
        <dbReference type="ARBA" id="ARBA00022519"/>
    </source>
</evidence>
<dbReference type="PIRSF" id="PIRSF006066">
    <property type="entry name" value="HI0050"/>
    <property type="match status" value="1"/>
</dbReference>
<dbReference type="Proteomes" id="UP000031637">
    <property type="component" value="Chromosome"/>
</dbReference>
<dbReference type="PANTHER" id="PTHR33362:SF5">
    <property type="entry name" value="C4-DICARBOXYLATE TRAP TRANSPORTER LARGE PERMEASE PROTEIN DCTM"/>
    <property type="match status" value="1"/>
</dbReference>
<keyword evidence="6 7" id="KW-0472">Membrane</keyword>
<feature type="transmembrane region" description="Helical" evidence="7">
    <location>
        <begin position="100"/>
        <end position="121"/>
    </location>
</feature>
<keyword evidence="3 7" id="KW-0997">Cell inner membrane</keyword>
<protein>
    <recommendedName>
        <fullName evidence="7">TRAP transporter large permease protein</fullName>
    </recommendedName>
</protein>
<evidence type="ECO:0000256" key="6">
    <source>
        <dbReference type="ARBA" id="ARBA00023136"/>
    </source>
</evidence>
<evidence type="ECO:0000256" key="5">
    <source>
        <dbReference type="ARBA" id="ARBA00022989"/>
    </source>
</evidence>
<feature type="transmembrane region" description="Helical" evidence="7">
    <location>
        <begin position="12"/>
        <end position="39"/>
    </location>
</feature>
<evidence type="ECO:0000313" key="10">
    <source>
        <dbReference type="Proteomes" id="UP000031637"/>
    </source>
</evidence>
<feature type="transmembrane region" description="Helical" evidence="7">
    <location>
        <begin position="340"/>
        <end position="362"/>
    </location>
</feature>
<accession>W0SEF9</accession>
<gene>
    <name evidence="9" type="ORF">SUTH_01633</name>
</gene>
<proteinExistence type="inferred from homology"/>
<dbReference type="PANTHER" id="PTHR33362">
    <property type="entry name" value="SIALIC ACID TRAP TRANSPORTER PERMEASE PROTEIN SIAT-RELATED"/>
    <property type="match status" value="1"/>
</dbReference>
<keyword evidence="4 7" id="KW-0812">Transmembrane</keyword>
<dbReference type="InterPro" id="IPR010656">
    <property type="entry name" value="DctM"/>
</dbReference>
<feature type="transmembrane region" description="Helical" evidence="7">
    <location>
        <begin position="274"/>
        <end position="299"/>
    </location>
</feature>
<feature type="transmembrane region" description="Helical" evidence="7">
    <location>
        <begin position="59"/>
        <end position="80"/>
    </location>
</feature>
<feature type="transmembrane region" description="Helical" evidence="7">
    <location>
        <begin position="176"/>
        <end position="198"/>
    </location>
</feature>
<comment type="subunit">
    <text evidence="7">The complex comprises the extracytoplasmic solute receptor protein and the two transmembrane proteins.</text>
</comment>
<keyword evidence="7" id="KW-0813">Transport</keyword>
<dbReference type="OrthoDB" id="9796052at2"/>